<dbReference type="FunFam" id="1.20.1250.20:FF:000168">
    <property type="entry name" value="Transporter, major facilitator family"/>
    <property type="match status" value="1"/>
</dbReference>
<feature type="transmembrane region" description="Helical" evidence="8">
    <location>
        <begin position="177"/>
        <end position="199"/>
    </location>
</feature>
<dbReference type="PROSITE" id="PS50850">
    <property type="entry name" value="MFS"/>
    <property type="match status" value="1"/>
</dbReference>
<sequence length="494" mass="50565">MSEHRPTSDPTRVADVPMSSGHRFALVAIMLSVALASIDTAIANTALPAIGADLHAKPAASVWIINAYQLAMVSTLLPLAALGDIIGHRRVYISGIALFTAASLACAMSPNLPLLAISRVAQGVGGAAIMGVNSAIIQSLYPPHRLGRGLGLNALVVGTAFAAGPTVASLILSVANWPWLFAVNVPLGILAISFALPALPHTPRGKHHFDRVAAILNVIMFAALIFALAEAAQRAPTQIVLVAAAIALVFGVLMVKREAGHPAPMLPVDLFKLPVFTLSAVTAVCSFAAQGLAFVSLPFYFETVLQRSQVETGFLMTPWSVVVALAAPFAGRLSDRYPPGLLGGIGLAVLCVGMISLALLPPHPSVVDITLRMSLCGAGFGFFQSPNLKAIMASAPRERSGGASGIIATARLLGQTTGAALVALSFGIAGRHGPTLALVTGAVFAGAASIVSGLRLLAPSHRAARRGGSDPGTDPGSAPQAPAAGTKPLSQRAK</sequence>
<dbReference type="Gene3D" id="1.20.1720.10">
    <property type="entry name" value="Multidrug resistance protein D"/>
    <property type="match status" value="1"/>
</dbReference>
<feature type="transmembrane region" description="Helical" evidence="8">
    <location>
        <begin position="340"/>
        <end position="360"/>
    </location>
</feature>
<evidence type="ECO:0000256" key="1">
    <source>
        <dbReference type="ARBA" id="ARBA00004651"/>
    </source>
</evidence>
<feature type="domain" description="Major facilitator superfamily (MFS) profile" evidence="9">
    <location>
        <begin position="25"/>
        <end position="463"/>
    </location>
</feature>
<feature type="transmembrane region" description="Helical" evidence="8">
    <location>
        <begin position="91"/>
        <end position="110"/>
    </location>
</feature>
<dbReference type="Gene3D" id="1.20.1250.20">
    <property type="entry name" value="MFS general substrate transporter like domains"/>
    <property type="match status" value="1"/>
</dbReference>
<dbReference type="AlphaFoldDB" id="A0A6J5E8A3"/>
<dbReference type="GO" id="GO:0022857">
    <property type="term" value="F:transmembrane transporter activity"/>
    <property type="evidence" value="ECO:0007669"/>
    <property type="project" value="InterPro"/>
</dbReference>
<dbReference type="PANTHER" id="PTHR42718:SF46">
    <property type="entry name" value="BLR6921 PROTEIN"/>
    <property type="match status" value="1"/>
</dbReference>
<evidence type="ECO:0000256" key="2">
    <source>
        <dbReference type="ARBA" id="ARBA00022448"/>
    </source>
</evidence>
<evidence type="ECO:0000256" key="4">
    <source>
        <dbReference type="ARBA" id="ARBA00022692"/>
    </source>
</evidence>
<reference evidence="10 11" key="1">
    <citation type="submission" date="2020-04" db="EMBL/GenBank/DDBJ databases">
        <authorList>
            <person name="De Canck E."/>
        </authorList>
    </citation>
    <scope>NUCLEOTIDE SEQUENCE [LARGE SCALE GENOMIC DNA]</scope>
    <source>
        <strain evidence="10 11">LMG 29542</strain>
    </source>
</reference>
<feature type="transmembrane region" description="Helical" evidence="8">
    <location>
        <begin position="59"/>
        <end position="79"/>
    </location>
</feature>
<evidence type="ECO:0000256" key="5">
    <source>
        <dbReference type="ARBA" id="ARBA00022989"/>
    </source>
</evidence>
<dbReference type="CDD" id="cd17321">
    <property type="entry name" value="MFS_MMR_MDR_like"/>
    <property type="match status" value="1"/>
</dbReference>
<name>A0A6J5E8A3_9BURK</name>
<feature type="transmembrane region" description="Helical" evidence="8">
    <location>
        <begin position="149"/>
        <end position="171"/>
    </location>
</feature>
<dbReference type="SUPFAM" id="SSF103473">
    <property type="entry name" value="MFS general substrate transporter"/>
    <property type="match status" value="1"/>
</dbReference>
<keyword evidence="6 8" id="KW-0472">Membrane</keyword>
<dbReference type="EMBL" id="CADIKH010000018">
    <property type="protein sequence ID" value="CAB3761576.1"/>
    <property type="molecule type" value="Genomic_DNA"/>
</dbReference>
<feature type="transmembrane region" description="Helical" evidence="8">
    <location>
        <begin position="275"/>
        <end position="301"/>
    </location>
</feature>
<dbReference type="InterPro" id="IPR036259">
    <property type="entry name" value="MFS_trans_sf"/>
</dbReference>
<organism evidence="10 11">
    <name type="scientific">Paraburkholderia humisilvae</name>
    <dbReference type="NCBI Taxonomy" id="627669"/>
    <lineage>
        <taxon>Bacteria</taxon>
        <taxon>Pseudomonadati</taxon>
        <taxon>Pseudomonadota</taxon>
        <taxon>Betaproteobacteria</taxon>
        <taxon>Burkholderiales</taxon>
        <taxon>Burkholderiaceae</taxon>
        <taxon>Paraburkholderia</taxon>
    </lineage>
</organism>
<comment type="subcellular location">
    <subcellularLocation>
        <location evidence="1">Cell membrane</location>
        <topology evidence="1">Multi-pass membrane protein</topology>
    </subcellularLocation>
</comment>
<dbReference type="Proteomes" id="UP000494363">
    <property type="component" value="Unassembled WGS sequence"/>
</dbReference>
<dbReference type="InterPro" id="IPR011701">
    <property type="entry name" value="MFS"/>
</dbReference>
<evidence type="ECO:0000313" key="10">
    <source>
        <dbReference type="EMBL" id="CAB3761576.1"/>
    </source>
</evidence>
<dbReference type="Pfam" id="PF07690">
    <property type="entry name" value="MFS_1"/>
    <property type="match status" value="1"/>
</dbReference>
<proteinExistence type="predicted"/>
<keyword evidence="5 8" id="KW-1133">Transmembrane helix</keyword>
<keyword evidence="2" id="KW-0813">Transport</keyword>
<dbReference type="GO" id="GO:0005886">
    <property type="term" value="C:plasma membrane"/>
    <property type="evidence" value="ECO:0007669"/>
    <property type="project" value="UniProtKB-SubCell"/>
</dbReference>
<feature type="transmembrane region" description="Helical" evidence="8">
    <location>
        <begin position="116"/>
        <end position="137"/>
    </location>
</feature>
<keyword evidence="3" id="KW-1003">Cell membrane</keyword>
<feature type="region of interest" description="Disordered" evidence="7">
    <location>
        <begin position="461"/>
        <end position="494"/>
    </location>
</feature>
<evidence type="ECO:0000313" key="11">
    <source>
        <dbReference type="Proteomes" id="UP000494363"/>
    </source>
</evidence>
<feature type="transmembrane region" description="Helical" evidence="8">
    <location>
        <begin position="435"/>
        <end position="457"/>
    </location>
</feature>
<dbReference type="InterPro" id="IPR020846">
    <property type="entry name" value="MFS_dom"/>
</dbReference>
<evidence type="ECO:0000256" key="8">
    <source>
        <dbReference type="SAM" id="Phobius"/>
    </source>
</evidence>
<feature type="transmembrane region" description="Helical" evidence="8">
    <location>
        <begin position="313"/>
        <end position="333"/>
    </location>
</feature>
<feature type="transmembrane region" description="Helical" evidence="8">
    <location>
        <begin position="24"/>
        <end position="47"/>
    </location>
</feature>
<evidence type="ECO:0000256" key="6">
    <source>
        <dbReference type="ARBA" id="ARBA00023136"/>
    </source>
</evidence>
<feature type="transmembrane region" description="Helical" evidence="8">
    <location>
        <begin position="235"/>
        <end position="255"/>
    </location>
</feature>
<evidence type="ECO:0000259" key="9">
    <source>
        <dbReference type="PROSITE" id="PS50850"/>
    </source>
</evidence>
<keyword evidence="11" id="KW-1185">Reference proteome</keyword>
<evidence type="ECO:0000256" key="7">
    <source>
        <dbReference type="SAM" id="MobiDB-lite"/>
    </source>
</evidence>
<protein>
    <submittedName>
        <fullName evidence="10">Riboflavin transporter RibZ</fullName>
    </submittedName>
</protein>
<feature type="transmembrane region" description="Helical" evidence="8">
    <location>
        <begin position="211"/>
        <end position="229"/>
    </location>
</feature>
<accession>A0A6J5E8A3</accession>
<keyword evidence="4 8" id="KW-0812">Transmembrane</keyword>
<gene>
    <name evidence="10" type="primary">ribZ_1</name>
    <name evidence="10" type="ORF">LMG29542_04119</name>
</gene>
<evidence type="ECO:0000256" key="3">
    <source>
        <dbReference type="ARBA" id="ARBA00022475"/>
    </source>
</evidence>
<dbReference type="PANTHER" id="PTHR42718">
    <property type="entry name" value="MAJOR FACILITATOR SUPERFAMILY MULTIDRUG TRANSPORTER MFSC"/>
    <property type="match status" value="1"/>
</dbReference>